<evidence type="ECO:0000256" key="3">
    <source>
        <dbReference type="ARBA" id="ARBA00022679"/>
    </source>
</evidence>
<gene>
    <name evidence="7" type="primary">lgt</name>
    <name evidence="8" type="ORF">SAMN03080599_00533</name>
</gene>
<comment type="function">
    <text evidence="7">Catalyzes the transfer of the diacylglyceryl group from phosphatidylglycerol to the sulfhydryl group of the N-terminal cysteine of a prolipoprotein, the first step in the formation of mature lipoproteins.</text>
</comment>
<dbReference type="STRING" id="1120920.SAMN03080599_00533"/>
<keyword evidence="6 7" id="KW-0472">Membrane</keyword>
<proteinExistence type="inferred from homology"/>
<evidence type="ECO:0000256" key="7">
    <source>
        <dbReference type="HAMAP-Rule" id="MF_01147"/>
    </source>
</evidence>
<feature type="transmembrane region" description="Helical" evidence="7">
    <location>
        <begin position="184"/>
        <end position="203"/>
    </location>
</feature>
<dbReference type="RefSeq" id="WP_092589337.1">
    <property type="nucleotide sequence ID" value="NZ_FMWL01000002.1"/>
</dbReference>
<dbReference type="EC" id="2.5.1.145" evidence="7"/>
<keyword evidence="4 7" id="KW-0812">Transmembrane</keyword>
<feature type="transmembrane region" description="Helical" evidence="7">
    <location>
        <begin position="215"/>
        <end position="236"/>
    </location>
</feature>
<dbReference type="Proteomes" id="UP000199208">
    <property type="component" value="Unassembled WGS sequence"/>
</dbReference>
<dbReference type="InterPro" id="IPR001640">
    <property type="entry name" value="Lgt"/>
</dbReference>
<evidence type="ECO:0000256" key="5">
    <source>
        <dbReference type="ARBA" id="ARBA00022989"/>
    </source>
</evidence>
<dbReference type="UniPathway" id="UPA00664"/>
<accession>A0A1G5RT71</accession>
<dbReference type="NCBIfam" id="TIGR00544">
    <property type="entry name" value="lgt"/>
    <property type="match status" value="1"/>
</dbReference>
<feature type="transmembrane region" description="Helical" evidence="7">
    <location>
        <begin position="84"/>
        <end position="104"/>
    </location>
</feature>
<evidence type="ECO:0000313" key="8">
    <source>
        <dbReference type="EMBL" id="SCZ77038.1"/>
    </source>
</evidence>
<evidence type="ECO:0000256" key="4">
    <source>
        <dbReference type="ARBA" id="ARBA00022692"/>
    </source>
</evidence>
<dbReference type="AlphaFoldDB" id="A0A1G5RT71"/>
<sequence>MNPVAFEIFGIGIRWYGILIAAAMLIGSVYAIREGKKLGYSEDHLLDLILVVLVSAIVGARLWYVAFNLSYYLADPAEIINLRGGGLAIHGGVVFGIVAGYFVTRWRKLDFFKMADIVAPVLALGQAIGRWGNFANQEAHGGPTDLPWGIMIDGVKVHPTFLYESLWNVALFAFLMSFRKNKPFDGALMFLYLIIYSVGRFWIEGLRTDSLMVGPFRTAQVTSIVMIAIGAAAWFWQSKRKKS</sequence>
<dbReference type="EMBL" id="FMWL01000002">
    <property type="protein sequence ID" value="SCZ77038.1"/>
    <property type="molecule type" value="Genomic_DNA"/>
</dbReference>
<protein>
    <recommendedName>
        <fullName evidence="7">Phosphatidylglycerol--prolipoprotein diacylglyceryl transferase</fullName>
        <ecNumber evidence="7">2.5.1.145</ecNumber>
    </recommendedName>
</protein>
<feature type="transmembrane region" description="Helical" evidence="7">
    <location>
        <begin position="44"/>
        <end position="64"/>
    </location>
</feature>
<dbReference type="GO" id="GO:0008961">
    <property type="term" value="F:phosphatidylglycerol-prolipoprotein diacylglyceryl transferase activity"/>
    <property type="evidence" value="ECO:0007669"/>
    <property type="project" value="UniProtKB-UniRule"/>
</dbReference>
<dbReference type="PANTHER" id="PTHR30589">
    <property type="entry name" value="PROLIPOPROTEIN DIACYLGLYCERYL TRANSFERASE"/>
    <property type="match status" value="1"/>
</dbReference>
<dbReference type="GO" id="GO:0005886">
    <property type="term" value="C:plasma membrane"/>
    <property type="evidence" value="ECO:0007669"/>
    <property type="project" value="UniProtKB-SubCell"/>
</dbReference>
<dbReference type="HAMAP" id="MF_01147">
    <property type="entry name" value="Lgt"/>
    <property type="match status" value="1"/>
</dbReference>
<feature type="transmembrane region" description="Helical" evidence="7">
    <location>
        <begin position="12"/>
        <end position="32"/>
    </location>
</feature>
<keyword evidence="8" id="KW-0449">Lipoprotein</keyword>
<evidence type="ECO:0000256" key="6">
    <source>
        <dbReference type="ARBA" id="ARBA00023136"/>
    </source>
</evidence>
<evidence type="ECO:0000313" key="9">
    <source>
        <dbReference type="Proteomes" id="UP000199208"/>
    </source>
</evidence>
<comment type="similarity">
    <text evidence="1 7">Belongs to the Lgt family.</text>
</comment>
<evidence type="ECO:0000256" key="2">
    <source>
        <dbReference type="ARBA" id="ARBA00022475"/>
    </source>
</evidence>
<keyword evidence="5 7" id="KW-1133">Transmembrane helix</keyword>
<dbReference type="GO" id="GO:0042158">
    <property type="term" value="P:lipoprotein biosynthetic process"/>
    <property type="evidence" value="ECO:0007669"/>
    <property type="project" value="UniProtKB-UniRule"/>
</dbReference>
<comment type="pathway">
    <text evidence="7">Protein modification; lipoprotein biosynthesis (diacylglyceryl transfer).</text>
</comment>
<comment type="catalytic activity">
    <reaction evidence="7">
        <text>L-cysteinyl-[prolipoprotein] + a 1,2-diacyl-sn-glycero-3-phospho-(1'-sn-glycerol) = an S-1,2-diacyl-sn-glyceryl-L-cysteinyl-[prolipoprotein] + sn-glycerol 1-phosphate + H(+)</text>
        <dbReference type="Rhea" id="RHEA:56712"/>
        <dbReference type="Rhea" id="RHEA-COMP:14679"/>
        <dbReference type="Rhea" id="RHEA-COMP:14680"/>
        <dbReference type="ChEBI" id="CHEBI:15378"/>
        <dbReference type="ChEBI" id="CHEBI:29950"/>
        <dbReference type="ChEBI" id="CHEBI:57685"/>
        <dbReference type="ChEBI" id="CHEBI:64716"/>
        <dbReference type="ChEBI" id="CHEBI:140658"/>
        <dbReference type="EC" id="2.5.1.145"/>
    </reaction>
</comment>
<dbReference type="OrthoDB" id="871140at2"/>
<organism evidence="8 9">
    <name type="scientific">Acidaminobacter hydrogenoformans DSM 2784</name>
    <dbReference type="NCBI Taxonomy" id="1120920"/>
    <lineage>
        <taxon>Bacteria</taxon>
        <taxon>Bacillati</taxon>
        <taxon>Bacillota</taxon>
        <taxon>Clostridia</taxon>
        <taxon>Peptostreptococcales</taxon>
        <taxon>Acidaminobacteraceae</taxon>
        <taxon>Acidaminobacter</taxon>
    </lineage>
</organism>
<evidence type="ECO:0000256" key="1">
    <source>
        <dbReference type="ARBA" id="ARBA00007150"/>
    </source>
</evidence>
<keyword evidence="9" id="KW-1185">Reference proteome</keyword>
<dbReference type="Pfam" id="PF01790">
    <property type="entry name" value="LGT"/>
    <property type="match status" value="1"/>
</dbReference>
<reference evidence="8 9" key="1">
    <citation type="submission" date="2016-10" db="EMBL/GenBank/DDBJ databases">
        <authorList>
            <person name="de Groot N.N."/>
        </authorList>
    </citation>
    <scope>NUCLEOTIDE SEQUENCE [LARGE SCALE GENOMIC DNA]</scope>
    <source>
        <strain evidence="8 9">DSM 2784</strain>
    </source>
</reference>
<feature type="binding site" evidence="7">
    <location>
        <position position="130"/>
    </location>
    <ligand>
        <name>a 1,2-diacyl-sn-glycero-3-phospho-(1'-sn-glycerol)</name>
        <dbReference type="ChEBI" id="CHEBI:64716"/>
    </ligand>
</feature>
<keyword evidence="3 7" id="KW-0808">Transferase</keyword>
<keyword evidence="2 7" id="KW-1003">Cell membrane</keyword>
<comment type="subcellular location">
    <subcellularLocation>
        <location evidence="7">Cell membrane</location>
        <topology evidence="7">Multi-pass membrane protein</topology>
    </subcellularLocation>
</comment>
<dbReference type="PROSITE" id="PS01311">
    <property type="entry name" value="LGT"/>
    <property type="match status" value="1"/>
</dbReference>
<dbReference type="PANTHER" id="PTHR30589:SF0">
    <property type="entry name" value="PHOSPHATIDYLGLYCEROL--PROLIPOPROTEIN DIACYLGLYCERYL TRANSFERASE"/>
    <property type="match status" value="1"/>
</dbReference>
<name>A0A1G5RT71_9FIRM</name>